<dbReference type="Proteomes" id="UP000078544">
    <property type="component" value="Unassembled WGS sequence"/>
</dbReference>
<dbReference type="InterPro" id="IPR058317">
    <property type="entry name" value="DUF8004"/>
</dbReference>
<dbReference type="Pfam" id="PF26013">
    <property type="entry name" value="DUF8004"/>
    <property type="match status" value="1"/>
</dbReference>
<feature type="region of interest" description="Disordered" evidence="1">
    <location>
        <begin position="580"/>
        <end position="601"/>
    </location>
</feature>
<feature type="domain" description="DUF8004" evidence="2">
    <location>
        <begin position="87"/>
        <end position="177"/>
    </location>
</feature>
<dbReference type="PANTHER" id="PTHR39601:SF1">
    <property type="entry name" value="CHORIOGENIN HMINOR"/>
    <property type="match status" value="1"/>
</dbReference>
<dbReference type="OrthoDB" id="4114825at2759"/>
<evidence type="ECO:0000256" key="1">
    <source>
        <dbReference type="SAM" id="MobiDB-lite"/>
    </source>
</evidence>
<accession>A0A166PCE2</accession>
<evidence type="ECO:0000313" key="4">
    <source>
        <dbReference type="Proteomes" id="UP000078544"/>
    </source>
</evidence>
<evidence type="ECO:0000259" key="2">
    <source>
        <dbReference type="Pfam" id="PF26013"/>
    </source>
</evidence>
<comment type="caution">
    <text evidence="3">The sequence shown here is derived from an EMBL/GenBank/DDBJ whole genome shotgun (WGS) entry which is preliminary data.</text>
</comment>
<dbReference type="PANTHER" id="PTHR39601">
    <property type="entry name" value="CHORIOGENIN HMINOR"/>
    <property type="match status" value="1"/>
</dbReference>
<name>A0A166PCE2_9HYPO</name>
<organism evidence="3 4">
    <name type="scientific">Moelleriella libera RCEF 2490</name>
    <dbReference type="NCBI Taxonomy" id="1081109"/>
    <lineage>
        <taxon>Eukaryota</taxon>
        <taxon>Fungi</taxon>
        <taxon>Dikarya</taxon>
        <taxon>Ascomycota</taxon>
        <taxon>Pezizomycotina</taxon>
        <taxon>Sordariomycetes</taxon>
        <taxon>Hypocreomycetidae</taxon>
        <taxon>Hypocreales</taxon>
        <taxon>Clavicipitaceae</taxon>
        <taxon>Moelleriella</taxon>
    </lineage>
</organism>
<dbReference type="AlphaFoldDB" id="A0A166PCE2"/>
<evidence type="ECO:0000313" key="3">
    <source>
        <dbReference type="EMBL" id="KZZ95840.1"/>
    </source>
</evidence>
<sequence length="726" mass="81228">MLPFTRRALCCATQWDRDAAPATIELFIAAPSTSDRRQLQRHEVTTRNFFAWVRRRPLVGETLGGAIVGLLHCMHDFRRGDGIDNIADLTHYLEEMGYLRLAGQPEHCLAILRLAETFRLKEMYLRALAYCVGMRAVVVDKPEYQFLSLATRQLIQDAGVEANERLSKAAAMLSNFLDQELSEAHLGISTGLRAHLERFRSFLLSFYTTKLGYYPPRLSDASAYRAMAQDFKALYKFLVDESYRSSDAMPSVAVGGICTLQLVQSFDKNNNFESRRHPLPKLPPPSPLAQPKRVSWLSRQRADEAHLNHVALVKASNWNETLFRNDLVRAFRKFEEKCAVSLHKVDRHEKISLADGRKIRWILVYAAHQTLELATQRPRGVPDDHSAKYVVSLAKNTLVPWHDSNLTGGLLRARTDTVAKRFDKRDEAGCAPHTDEKIVIRPDIDYLAIVREERDSVPGHRRWASVPSHPLDIRASRSCVDLSGKSLARSTTFCTAAQGSKHNRLTMLPSLEIATGPSSLEPLMQQDLEFSPEMEMLENNARTLVHPASLATRSASTASESSTSAISTFTNATSIADTLDSATPLESPVEADESERRWSQHDSAALVAERKEDAGLKSKSAAAKRRTMNTALEGYNLAARALGHLMDQERRSAAPKQVAGLPHSQTMPLIAWGKDAREEAYVLPEEPDDWTAMQAFFDGKDPLKENAGSHYAWEQYADLGGLTEVR</sequence>
<reference evidence="3 4" key="1">
    <citation type="journal article" date="2016" name="Genome Biol. Evol.">
        <title>Divergent and convergent evolution of fungal pathogenicity.</title>
        <authorList>
            <person name="Shang Y."/>
            <person name="Xiao G."/>
            <person name="Zheng P."/>
            <person name="Cen K."/>
            <person name="Zhan S."/>
            <person name="Wang C."/>
        </authorList>
    </citation>
    <scope>NUCLEOTIDE SEQUENCE [LARGE SCALE GENOMIC DNA]</scope>
    <source>
        <strain evidence="3 4">RCEF 2490</strain>
    </source>
</reference>
<protein>
    <recommendedName>
        <fullName evidence="2">DUF8004 domain-containing protein</fullName>
    </recommendedName>
</protein>
<dbReference type="STRING" id="1081109.A0A166PCE2"/>
<proteinExistence type="predicted"/>
<dbReference type="EMBL" id="AZGY01000008">
    <property type="protein sequence ID" value="KZZ95840.1"/>
    <property type="molecule type" value="Genomic_DNA"/>
</dbReference>
<keyword evidence="4" id="KW-1185">Reference proteome</keyword>
<gene>
    <name evidence="3" type="ORF">AAL_04136</name>
</gene>